<feature type="region of interest" description="Disordered" evidence="1">
    <location>
        <begin position="1"/>
        <end position="113"/>
    </location>
</feature>
<keyword evidence="2" id="KW-1185">Reference proteome</keyword>
<dbReference type="WBParaSite" id="PSAMB.scaffold3724size17121.g22345.t1">
    <property type="protein sequence ID" value="PSAMB.scaffold3724size17121.g22345.t1"/>
    <property type="gene ID" value="PSAMB.scaffold3724size17121.g22345"/>
</dbReference>
<feature type="compositionally biased region" description="Gly residues" evidence="1">
    <location>
        <begin position="292"/>
        <end position="305"/>
    </location>
</feature>
<accession>A0A914WDM9</accession>
<protein>
    <submittedName>
        <fullName evidence="3">Single-stranded DNA-binding protein 3</fullName>
    </submittedName>
</protein>
<dbReference type="AlphaFoldDB" id="A0A914WDM9"/>
<feature type="compositionally biased region" description="Pro residues" evidence="1">
    <location>
        <begin position="53"/>
        <end position="66"/>
    </location>
</feature>
<feature type="compositionally biased region" description="Polar residues" evidence="1">
    <location>
        <begin position="307"/>
        <end position="325"/>
    </location>
</feature>
<name>A0A914WDM9_9BILA</name>
<sequence length="359" mass="36688">MFFTQEEVLSMQRKQEQSKTAIFESTAPSPIGMPPGADGMPPGAMGPGGHPGFFPPRPSQPGPMPPASQASPISGHPPPGQPVGFPGGPRFGPRGGPSMGPQRLPQDPNMFGPGMYVAGGHPDQLRPPAATMPMHPQRLPPSAGPMRGANNYSAGMRPNLAPPMPRHWQQSTSGQMHFTDPSGGQYPPGGPMMSNGPMSIPCSSAPIMSSPGPMPIGGPDGGPLDPRYIPMSSGVPPGMAPFSMSGVDCVGPGGAPSEMLMNGEDIKNSPASTHGGLNGGTPGPGSQQNNGPHGGPGSAAPGGPGSVHSQGNNGNDSMDYSTGGNQPPHGDDEQSEIAKIKQDMIQGYEPKTDFHFDTI</sequence>
<organism evidence="2 3">
    <name type="scientific">Plectus sambesii</name>
    <dbReference type="NCBI Taxonomy" id="2011161"/>
    <lineage>
        <taxon>Eukaryota</taxon>
        <taxon>Metazoa</taxon>
        <taxon>Ecdysozoa</taxon>
        <taxon>Nematoda</taxon>
        <taxon>Chromadorea</taxon>
        <taxon>Plectida</taxon>
        <taxon>Plectina</taxon>
        <taxon>Plectoidea</taxon>
        <taxon>Plectidae</taxon>
        <taxon>Plectus</taxon>
    </lineage>
</organism>
<evidence type="ECO:0000313" key="2">
    <source>
        <dbReference type="Proteomes" id="UP000887566"/>
    </source>
</evidence>
<dbReference type="Proteomes" id="UP000887566">
    <property type="component" value="Unplaced"/>
</dbReference>
<proteinExistence type="predicted"/>
<feature type="region of interest" description="Disordered" evidence="1">
    <location>
        <begin position="253"/>
        <end position="337"/>
    </location>
</feature>
<feature type="compositionally biased region" description="Gly residues" evidence="1">
    <location>
        <begin position="85"/>
        <end position="98"/>
    </location>
</feature>
<evidence type="ECO:0000256" key="1">
    <source>
        <dbReference type="SAM" id="MobiDB-lite"/>
    </source>
</evidence>
<evidence type="ECO:0000313" key="3">
    <source>
        <dbReference type="WBParaSite" id="PSAMB.scaffold3724size17121.g22345.t1"/>
    </source>
</evidence>
<reference evidence="3" key="1">
    <citation type="submission" date="2022-11" db="UniProtKB">
        <authorList>
            <consortium name="WormBaseParasite"/>
        </authorList>
    </citation>
    <scope>IDENTIFICATION</scope>
</reference>
<feature type="compositionally biased region" description="Low complexity" evidence="1">
    <location>
        <begin position="34"/>
        <end position="43"/>
    </location>
</feature>